<evidence type="ECO:0000256" key="2">
    <source>
        <dbReference type="ARBA" id="ARBA00007055"/>
    </source>
</evidence>
<evidence type="ECO:0000256" key="7">
    <source>
        <dbReference type="ARBA" id="ARBA00023065"/>
    </source>
</evidence>
<sequence length="520" mass="58717">MRGHGIFIMHQEYRFKRSVLLLAILLSCGYASAAPLSVEQRLESLEKALEESKQELQATQQQLQEYQHPAMPSSTPATQPLSEEGESTPQDESGSLPPSATLPPGAGKEDMGLIYTGYFRSGWATSRRGVAESYAVGSLGRLGNEYGAWFDLRLDKPVYSREGKTVNAVVQLDGNVNNDYASGWFNTFEDNRLQFSNLFVNTTGFIPFLPEATFWVGKNSLPFYEIQMLDWKTNWALSAGGFGLENVNLGPGLLDLSLVRQDLKLYTRDYASDTHVNTNAIELHYRNLPLWDGATLELAGRYDMANRSSKAKSDDYFSMKNAYLASIILRQEFAGGGFNEFVLQSANNSVASGFMSISSSNPHYGNWEYYGGEHTNGSAVRLISQGEAYLCPEIIVANALVYAHGSDLYSYETRMAHSDFDAIRAVIRPAYIWNTFNQTGIELGWFTQKNRADQRDYREEGYKVTLFHAFKVDTSMLRSRPEIRFYSTYLKTQRNEITQFAFDDDKRDQLSFGVQAEIWW</sequence>
<dbReference type="SUPFAM" id="SSF56935">
    <property type="entry name" value="Porins"/>
    <property type="match status" value="1"/>
</dbReference>
<evidence type="ECO:0000256" key="3">
    <source>
        <dbReference type="ARBA" id="ARBA00022448"/>
    </source>
</evidence>
<keyword evidence="9" id="KW-0472">Membrane</keyword>
<feature type="signal peptide" evidence="12">
    <location>
        <begin position="1"/>
        <end position="33"/>
    </location>
</feature>
<dbReference type="PANTHER" id="PTHR38762:SF1">
    <property type="entry name" value="CRYPTIC OUTER MEMBRANE PORIN BGLH-RELATED"/>
    <property type="match status" value="1"/>
</dbReference>
<comment type="caution">
    <text evidence="14">The sequence shown here is derived from an EMBL/GenBank/DDBJ whole genome shotgun (WGS) entry which is preliminary data.</text>
</comment>
<dbReference type="InterPro" id="IPR036998">
    <property type="entry name" value="Porin_LamB_sf"/>
</dbReference>
<feature type="domain" description="LamB-type porin N-terminal" evidence="13">
    <location>
        <begin position="37"/>
        <end position="67"/>
    </location>
</feature>
<evidence type="ECO:0000256" key="9">
    <source>
        <dbReference type="ARBA" id="ARBA00023136"/>
    </source>
</evidence>
<evidence type="ECO:0000313" key="15">
    <source>
        <dbReference type="Proteomes" id="UP000219788"/>
    </source>
</evidence>
<evidence type="ECO:0000256" key="11">
    <source>
        <dbReference type="SAM" id="MobiDB-lite"/>
    </source>
</evidence>
<reference evidence="15" key="1">
    <citation type="submission" date="2017-09" db="EMBL/GenBank/DDBJ databases">
        <title>FDA dAtabase for Regulatory Grade micrObial Sequences (FDA-ARGOS): Supporting development and validation of Infectious Disease Dx tests.</title>
        <authorList>
            <person name="Goldberg B."/>
            <person name="Campos J."/>
            <person name="Tallon L."/>
            <person name="Sadzewicz L."/>
            <person name="Ott S."/>
            <person name="Zhao X."/>
            <person name="Nagaraj S."/>
            <person name="Vavikolanu K."/>
            <person name="Aluvathingal J."/>
            <person name="Nadendla S."/>
            <person name="Geyer C."/>
            <person name="Sichtig H."/>
        </authorList>
    </citation>
    <scope>NUCLEOTIDE SEQUENCE [LARGE SCALE GENOMIC DNA]</scope>
    <source>
        <strain evidence="15">FDAARGOS_370</strain>
    </source>
</reference>
<dbReference type="CDD" id="cd01346">
    <property type="entry name" value="Maltoporin-like"/>
    <property type="match status" value="1"/>
</dbReference>
<feature type="compositionally biased region" description="Polar residues" evidence="11">
    <location>
        <begin position="72"/>
        <end position="98"/>
    </location>
</feature>
<dbReference type="GO" id="GO:0015774">
    <property type="term" value="P:polysaccharide transport"/>
    <property type="evidence" value="ECO:0007669"/>
    <property type="project" value="TreeGrafter"/>
</dbReference>
<dbReference type="Gene3D" id="2.40.170.10">
    <property type="entry name" value="Porin, LamB type"/>
    <property type="match status" value="1"/>
</dbReference>
<evidence type="ECO:0000256" key="12">
    <source>
        <dbReference type="SAM" id="SignalP"/>
    </source>
</evidence>
<feature type="compositionally biased region" description="Low complexity" evidence="11">
    <location>
        <begin position="55"/>
        <end position="67"/>
    </location>
</feature>
<dbReference type="AlphaFoldDB" id="A0A2A7U352"/>
<evidence type="ECO:0000259" key="13">
    <source>
        <dbReference type="Pfam" id="PF11471"/>
    </source>
</evidence>
<keyword evidence="7" id="KW-0406">Ion transport</keyword>
<evidence type="ECO:0000256" key="5">
    <source>
        <dbReference type="ARBA" id="ARBA00022692"/>
    </source>
</evidence>
<evidence type="ECO:0000256" key="10">
    <source>
        <dbReference type="ARBA" id="ARBA00023237"/>
    </source>
</evidence>
<organism evidence="14 15">
    <name type="scientific">Edwardsiella tarda</name>
    <dbReference type="NCBI Taxonomy" id="636"/>
    <lineage>
        <taxon>Bacteria</taxon>
        <taxon>Pseudomonadati</taxon>
        <taxon>Pseudomonadota</taxon>
        <taxon>Gammaproteobacteria</taxon>
        <taxon>Enterobacterales</taxon>
        <taxon>Hafniaceae</taxon>
        <taxon>Edwardsiella</taxon>
    </lineage>
</organism>
<dbReference type="Pfam" id="PF11471">
    <property type="entry name" value="Sugarporin_N"/>
    <property type="match status" value="1"/>
</dbReference>
<keyword evidence="4" id="KW-1134">Transmembrane beta strand</keyword>
<dbReference type="EMBL" id="PDDV01000013">
    <property type="protein sequence ID" value="PEH72730.1"/>
    <property type="molecule type" value="Genomic_DNA"/>
</dbReference>
<dbReference type="GO" id="GO:0006811">
    <property type="term" value="P:monoatomic ion transport"/>
    <property type="evidence" value="ECO:0007669"/>
    <property type="project" value="UniProtKB-KW"/>
</dbReference>
<evidence type="ECO:0000256" key="8">
    <source>
        <dbReference type="ARBA" id="ARBA00023114"/>
    </source>
</evidence>
<comment type="subcellular location">
    <subcellularLocation>
        <location evidence="1">Cell outer membrane</location>
        <topology evidence="1">Multi-pass membrane protein</topology>
    </subcellularLocation>
</comment>
<dbReference type="PROSITE" id="PS51257">
    <property type="entry name" value="PROKAR_LIPOPROTEIN"/>
    <property type="match status" value="1"/>
</dbReference>
<keyword evidence="6 12" id="KW-0732">Signal</keyword>
<keyword evidence="10" id="KW-0998">Cell outer membrane</keyword>
<dbReference type="Proteomes" id="UP000219788">
    <property type="component" value="Unassembled WGS sequence"/>
</dbReference>
<gene>
    <name evidence="14" type="ORF">CRM76_12725</name>
</gene>
<evidence type="ECO:0000256" key="4">
    <source>
        <dbReference type="ARBA" id="ARBA00022452"/>
    </source>
</evidence>
<accession>A0A2A7U352</accession>
<dbReference type="Pfam" id="PF02264">
    <property type="entry name" value="LamB"/>
    <property type="match status" value="1"/>
</dbReference>
<feature type="region of interest" description="Disordered" evidence="11">
    <location>
        <begin position="53"/>
        <end position="107"/>
    </location>
</feature>
<proteinExistence type="inferred from homology"/>
<dbReference type="GO" id="GO:0015144">
    <property type="term" value="F:carbohydrate transmembrane transporter activity"/>
    <property type="evidence" value="ECO:0007669"/>
    <property type="project" value="TreeGrafter"/>
</dbReference>
<dbReference type="InterPro" id="IPR021570">
    <property type="entry name" value="LamB-type_porin_N_dom"/>
</dbReference>
<comment type="similarity">
    <text evidence="2">Belongs to the porin LamB (TC 1.B.3) family.</text>
</comment>
<dbReference type="GO" id="GO:0009279">
    <property type="term" value="C:cell outer membrane"/>
    <property type="evidence" value="ECO:0007669"/>
    <property type="project" value="UniProtKB-SubCell"/>
</dbReference>
<dbReference type="InterPro" id="IPR050286">
    <property type="entry name" value="G_neg_Bact_CarbUptk_Porin"/>
</dbReference>
<feature type="chain" id="PRO_5012721367" evidence="12">
    <location>
        <begin position="34"/>
        <end position="520"/>
    </location>
</feature>
<keyword evidence="3" id="KW-0813">Transport</keyword>
<evidence type="ECO:0000256" key="6">
    <source>
        <dbReference type="ARBA" id="ARBA00022729"/>
    </source>
</evidence>
<dbReference type="OrthoDB" id="106611at2"/>
<dbReference type="STRING" id="636.AAW15_08200"/>
<dbReference type="GO" id="GO:0046930">
    <property type="term" value="C:pore complex"/>
    <property type="evidence" value="ECO:0007669"/>
    <property type="project" value="UniProtKB-KW"/>
</dbReference>
<protein>
    <submittedName>
        <fullName evidence="14">Carbohydrate porin</fullName>
    </submittedName>
</protein>
<name>A0A2A7U352_EDWTA</name>
<dbReference type="InterPro" id="IPR003192">
    <property type="entry name" value="Porin_LamB"/>
</dbReference>
<evidence type="ECO:0000313" key="14">
    <source>
        <dbReference type="EMBL" id="PEH72730.1"/>
    </source>
</evidence>
<keyword evidence="5" id="KW-0812">Transmembrane</keyword>
<keyword evidence="8" id="KW-0626">Porin</keyword>
<dbReference type="GO" id="GO:0015288">
    <property type="term" value="F:porin activity"/>
    <property type="evidence" value="ECO:0007669"/>
    <property type="project" value="UniProtKB-KW"/>
</dbReference>
<dbReference type="PANTHER" id="PTHR38762">
    <property type="entry name" value="CRYPTIC OUTER MEMBRANE PORIN BGLH-RELATED"/>
    <property type="match status" value="1"/>
</dbReference>
<evidence type="ECO:0000256" key="1">
    <source>
        <dbReference type="ARBA" id="ARBA00004571"/>
    </source>
</evidence>